<dbReference type="AlphaFoldDB" id="A0AAD4DQY9"/>
<feature type="transmembrane region" description="Helical" evidence="1">
    <location>
        <begin position="514"/>
        <end position="535"/>
    </location>
</feature>
<sequence length="618" mass="69194">MADSLYASESTVSYPLHISGITVNFNKPKTNIESAELRIGKLHSPITREAGNRSLQCKFSPPMVLSQGDTFSLHIQSTKWLGMKTKHRDITFNPDDVFRAYSASERREYTKIHGKINIVIDLSGSATTEAEQSVSSGQSLELRPTTSELFRECPRFRILVIGKTGVGKSSVINHAFGVENTISSHYKPGEVSIDHEFISPENDKFVLHDSKGFEPGDEDNLKIVEDFIDRRRNMPTPEHQLHAIWLCFEIPRAGGRLLETGTEDFLKLKSSGKLGNVPVIVVLTKYDMLIGRIERNLDESSANGLNDKAIKEVVKNKAEAELQNTCIGPLKQFAGPDIPYVTISTEADYKQTLVHLIEITESRVGRYSAPEAAVMTSIAQRVHPGLKIKASIEVGKKRYWKALGSCPMFQNRSMWDCLRVLHIDIVDVWNFRDPHKYLHSQEFRTMMMNIVDKIEVGPATNPTKTMAFGLSMVGTIAGIVSALAGPAAPIVVPIAIGAVLAVWAYDVYQISHAVLQRFMAYIIHLTLVLQTLYLVSESQELTRRAIKLAVKCYVDSPMSGEANTRIQDYDDQLTIVDRMDSDALDKIVEVMQFYSIDEAQMSKLREKPHVDLPDEPWS</sequence>
<dbReference type="InterPro" id="IPR027417">
    <property type="entry name" value="P-loop_NTPase"/>
</dbReference>
<dbReference type="Pfam" id="PF01926">
    <property type="entry name" value="MMR_HSR1"/>
    <property type="match status" value="1"/>
</dbReference>
<dbReference type="InterPro" id="IPR006073">
    <property type="entry name" value="GTP-bd"/>
</dbReference>
<comment type="caution">
    <text evidence="3">The sequence shown here is derived from an EMBL/GenBank/DDBJ whole genome shotgun (WGS) entry which is preliminary data.</text>
</comment>
<dbReference type="Gene3D" id="3.40.50.300">
    <property type="entry name" value="P-loop containing nucleotide triphosphate hydrolases"/>
    <property type="match status" value="1"/>
</dbReference>
<organism evidence="3 4">
    <name type="scientific">Suillus fuscotomentosus</name>
    <dbReference type="NCBI Taxonomy" id="1912939"/>
    <lineage>
        <taxon>Eukaryota</taxon>
        <taxon>Fungi</taxon>
        <taxon>Dikarya</taxon>
        <taxon>Basidiomycota</taxon>
        <taxon>Agaricomycotina</taxon>
        <taxon>Agaricomycetes</taxon>
        <taxon>Agaricomycetidae</taxon>
        <taxon>Boletales</taxon>
        <taxon>Suillineae</taxon>
        <taxon>Suillaceae</taxon>
        <taxon>Suillus</taxon>
    </lineage>
</organism>
<accession>A0AAD4DQY9</accession>
<proteinExistence type="predicted"/>
<keyword evidence="1" id="KW-0812">Transmembrane</keyword>
<evidence type="ECO:0000259" key="2">
    <source>
        <dbReference type="Pfam" id="PF01926"/>
    </source>
</evidence>
<evidence type="ECO:0000313" key="4">
    <source>
        <dbReference type="Proteomes" id="UP001195769"/>
    </source>
</evidence>
<evidence type="ECO:0000256" key="1">
    <source>
        <dbReference type="SAM" id="Phobius"/>
    </source>
</evidence>
<evidence type="ECO:0000313" key="3">
    <source>
        <dbReference type="EMBL" id="KAG1890451.1"/>
    </source>
</evidence>
<reference evidence="3" key="1">
    <citation type="journal article" date="2020" name="New Phytol.">
        <title>Comparative genomics reveals dynamic genome evolution in host specialist ectomycorrhizal fungi.</title>
        <authorList>
            <person name="Lofgren L.A."/>
            <person name="Nguyen N.H."/>
            <person name="Vilgalys R."/>
            <person name="Ruytinx J."/>
            <person name="Liao H.L."/>
            <person name="Branco S."/>
            <person name="Kuo A."/>
            <person name="LaButti K."/>
            <person name="Lipzen A."/>
            <person name="Andreopoulos W."/>
            <person name="Pangilinan J."/>
            <person name="Riley R."/>
            <person name="Hundley H."/>
            <person name="Na H."/>
            <person name="Barry K."/>
            <person name="Grigoriev I.V."/>
            <person name="Stajich J.E."/>
            <person name="Kennedy P.G."/>
        </authorList>
    </citation>
    <scope>NUCLEOTIDE SEQUENCE</scope>
    <source>
        <strain evidence="3">FC203</strain>
    </source>
</reference>
<protein>
    <recommendedName>
        <fullName evidence="2">G domain-containing protein</fullName>
    </recommendedName>
</protein>
<dbReference type="GO" id="GO:0005525">
    <property type="term" value="F:GTP binding"/>
    <property type="evidence" value="ECO:0007669"/>
    <property type="project" value="InterPro"/>
</dbReference>
<keyword evidence="1" id="KW-0472">Membrane</keyword>
<dbReference type="GeneID" id="64664173"/>
<dbReference type="RefSeq" id="XP_041217717.1">
    <property type="nucleotide sequence ID" value="XM_041369875.1"/>
</dbReference>
<dbReference type="EMBL" id="JABBWK010000144">
    <property type="protein sequence ID" value="KAG1890451.1"/>
    <property type="molecule type" value="Genomic_DNA"/>
</dbReference>
<gene>
    <name evidence="3" type="ORF">F5891DRAFT_125014</name>
</gene>
<keyword evidence="1" id="KW-1133">Transmembrane helix</keyword>
<dbReference type="SUPFAM" id="SSF52540">
    <property type="entry name" value="P-loop containing nucleoside triphosphate hydrolases"/>
    <property type="match status" value="1"/>
</dbReference>
<feature type="domain" description="G" evidence="2">
    <location>
        <begin position="157"/>
        <end position="229"/>
    </location>
</feature>
<keyword evidence="4" id="KW-1185">Reference proteome</keyword>
<dbReference type="Proteomes" id="UP001195769">
    <property type="component" value="Unassembled WGS sequence"/>
</dbReference>
<name>A0AAD4DQY9_9AGAM</name>